<feature type="non-terminal residue" evidence="1">
    <location>
        <position position="1"/>
    </location>
</feature>
<gene>
    <name evidence="1" type="ORF">WH47_08038</name>
</gene>
<dbReference type="GO" id="GO:0008168">
    <property type="term" value="F:methyltransferase activity"/>
    <property type="evidence" value="ECO:0007669"/>
    <property type="project" value="UniProtKB-KW"/>
</dbReference>
<dbReference type="PANTHER" id="PTHR46060">
    <property type="entry name" value="MARINER MOS1 TRANSPOSASE-LIKE PROTEIN"/>
    <property type="match status" value="1"/>
</dbReference>
<dbReference type="GO" id="GO:0032259">
    <property type="term" value="P:methylation"/>
    <property type="evidence" value="ECO:0007669"/>
    <property type="project" value="UniProtKB-KW"/>
</dbReference>
<dbReference type="STRING" id="597456.A0A0L7RFB0"/>
<dbReference type="InterPro" id="IPR052709">
    <property type="entry name" value="Transposase-MT_Hybrid"/>
</dbReference>
<evidence type="ECO:0000313" key="1">
    <source>
        <dbReference type="EMBL" id="KOC69504.1"/>
    </source>
</evidence>
<protein>
    <submittedName>
        <fullName evidence="1">Histone-lysine N-methyltransferase SETMAR</fullName>
    </submittedName>
</protein>
<keyword evidence="1" id="KW-0489">Methyltransferase</keyword>
<dbReference type="AlphaFoldDB" id="A0A0L7RFB0"/>
<dbReference type="GO" id="GO:0003676">
    <property type="term" value="F:nucleic acid binding"/>
    <property type="evidence" value="ECO:0007669"/>
    <property type="project" value="InterPro"/>
</dbReference>
<evidence type="ECO:0000313" key="2">
    <source>
        <dbReference type="Proteomes" id="UP000053825"/>
    </source>
</evidence>
<proteinExistence type="predicted"/>
<dbReference type="Gene3D" id="3.30.420.10">
    <property type="entry name" value="Ribonuclease H-like superfamily/Ribonuclease H"/>
    <property type="match status" value="1"/>
</dbReference>
<dbReference type="EMBL" id="KQ414607">
    <property type="protein sequence ID" value="KOC69504.1"/>
    <property type="molecule type" value="Genomic_DNA"/>
</dbReference>
<dbReference type="InterPro" id="IPR036397">
    <property type="entry name" value="RNaseH_sf"/>
</dbReference>
<organism evidence="1 2">
    <name type="scientific">Habropoda laboriosa</name>
    <dbReference type="NCBI Taxonomy" id="597456"/>
    <lineage>
        <taxon>Eukaryota</taxon>
        <taxon>Metazoa</taxon>
        <taxon>Ecdysozoa</taxon>
        <taxon>Arthropoda</taxon>
        <taxon>Hexapoda</taxon>
        <taxon>Insecta</taxon>
        <taxon>Pterygota</taxon>
        <taxon>Neoptera</taxon>
        <taxon>Endopterygota</taxon>
        <taxon>Hymenoptera</taxon>
        <taxon>Apocrita</taxon>
        <taxon>Aculeata</taxon>
        <taxon>Apoidea</taxon>
        <taxon>Anthophila</taxon>
        <taxon>Apidae</taxon>
        <taxon>Habropoda</taxon>
    </lineage>
</organism>
<reference evidence="1 2" key="1">
    <citation type="submission" date="2015-07" db="EMBL/GenBank/DDBJ databases">
        <title>The genome of Habropoda laboriosa.</title>
        <authorList>
            <person name="Pan H."/>
            <person name="Kapheim K."/>
        </authorList>
    </citation>
    <scope>NUCLEOTIDE SEQUENCE [LARGE SCALE GENOMIC DNA]</scope>
    <source>
        <strain evidence="1">0110345459</strain>
    </source>
</reference>
<dbReference type="Proteomes" id="UP000053825">
    <property type="component" value="Unassembled WGS sequence"/>
</dbReference>
<keyword evidence="2" id="KW-1185">Reference proteome</keyword>
<dbReference type="PANTHER" id="PTHR46060:SF3">
    <property type="entry name" value="PROTEIN GVQW3"/>
    <property type="match status" value="1"/>
</dbReference>
<accession>A0A0L7RFB0</accession>
<sequence>LGYETVQRPFYSPDISPTDYHLFKHFRHFIKEKAFRNERDVKQAFVDFVDFKPRNIFRNSTNKLAEH</sequence>
<name>A0A0L7RFB0_9HYME</name>
<keyword evidence="1" id="KW-0808">Transferase</keyword>